<evidence type="ECO:0000313" key="2">
    <source>
        <dbReference type="Proteomes" id="UP000315364"/>
    </source>
</evidence>
<accession>A0A5B8LXZ6</accession>
<keyword evidence="2" id="KW-1185">Reference proteome</keyword>
<evidence type="ECO:0000313" key="1">
    <source>
        <dbReference type="EMBL" id="QDZ12280.1"/>
    </source>
</evidence>
<dbReference type="OrthoDB" id="7950538at2"/>
<name>A0A5B8LXZ6_9HYPH</name>
<reference evidence="1 2" key="1">
    <citation type="submission" date="2019-07" db="EMBL/GenBank/DDBJ databases">
        <title>Full genome sequence of Devosia sp. Gsoil 520.</title>
        <authorList>
            <person name="Im W.-T."/>
        </authorList>
    </citation>
    <scope>NUCLEOTIDE SEQUENCE [LARGE SCALE GENOMIC DNA]</scope>
    <source>
        <strain evidence="1 2">Gsoil 520</strain>
    </source>
</reference>
<dbReference type="AlphaFoldDB" id="A0A5B8LXZ6"/>
<evidence type="ECO:0008006" key="3">
    <source>
        <dbReference type="Google" id="ProtNLM"/>
    </source>
</evidence>
<gene>
    <name evidence="1" type="ORF">FPZ08_16915</name>
</gene>
<protein>
    <recommendedName>
        <fullName evidence="3">DUF4926 domain-containing protein</fullName>
    </recommendedName>
</protein>
<organism evidence="1 2">
    <name type="scientific">Devosia ginsengisoli</name>
    <dbReference type="NCBI Taxonomy" id="400770"/>
    <lineage>
        <taxon>Bacteria</taxon>
        <taxon>Pseudomonadati</taxon>
        <taxon>Pseudomonadota</taxon>
        <taxon>Alphaproteobacteria</taxon>
        <taxon>Hyphomicrobiales</taxon>
        <taxon>Devosiaceae</taxon>
        <taxon>Devosia</taxon>
    </lineage>
</organism>
<proteinExistence type="predicted"/>
<dbReference type="RefSeq" id="WP_146291147.1">
    <property type="nucleotide sequence ID" value="NZ_CP042304.1"/>
</dbReference>
<dbReference type="EMBL" id="CP042304">
    <property type="protein sequence ID" value="QDZ12280.1"/>
    <property type="molecule type" value="Genomic_DNA"/>
</dbReference>
<dbReference type="KEGG" id="dea:FPZ08_16915"/>
<dbReference type="Proteomes" id="UP000315364">
    <property type="component" value="Chromosome"/>
</dbReference>
<sequence>MHKYKVGQVLDLLPNRASSSRKAGECQIVALLPYEGHAVQYKVQGKAETHQRIVSENDLQLIRH</sequence>